<comment type="caution">
    <text evidence="2">The sequence shown here is derived from an EMBL/GenBank/DDBJ whole genome shotgun (WGS) entry which is preliminary data.</text>
</comment>
<organism evidence="2 3">
    <name type="scientific">Physocladia obscura</name>
    <dbReference type="NCBI Taxonomy" id="109957"/>
    <lineage>
        <taxon>Eukaryota</taxon>
        <taxon>Fungi</taxon>
        <taxon>Fungi incertae sedis</taxon>
        <taxon>Chytridiomycota</taxon>
        <taxon>Chytridiomycota incertae sedis</taxon>
        <taxon>Chytridiomycetes</taxon>
        <taxon>Chytridiales</taxon>
        <taxon>Chytriomycetaceae</taxon>
        <taxon>Physocladia</taxon>
    </lineage>
</organism>
<protein>
    <recommendedName>
        <fullName evidence="4">Biogenesis of lysosome-related organelles complex 1 subunit 2</fullName>
    </recommendedName>
</protein>
<proteinExistence type="inferred from homology"/>
<evidence type="ECO:0000313" key="2">
    <source>
        <dbReference type="EMBL" id="KAJ3125572.1"/>
    </source>
</evidence>
<gene>
    <name evidence="2" type="ORF">HK100_010729</name>
</gene>
<dbReference type="GO" id="GO:0016197">
    <property type="term" value="P:endosomal transport"/>
    <property type="evidence" value="ECO:0007669"/>
    <property type="project" value="TreeGrafter"/>
</dbReference>
<reference evidence="2" key="1">
    <citation type="submission" date="2020-05" db="EMBL/GenBank/DDBJ databases">
        <title>Phylogenomic resolution of chytrid fungi.</title>
        <authorList>
            <person name="Stajich J.E."/>
            <person name="Amses K."/>
            <person name="Simmons R."/>
            <person name="Seto K."/>
            <person name="Myers J."/>
            <person name="Bonds A."/>
            <person name="Quandt C.A."/>
            <person name="Barry K."/>
            <person name="Liu P."/>
            <person name="Grigoriev I."/>
            <person name="Longcore J.E."/>
            <person name="James T.Y."/>
        </authorList>
    </citation>
    <scope>NUCLEOTIDE SEQUENCE</scope>
    <source>
        <strain evidence="2">JEL0513</strain>
    </source>
</reference>
<dbReference type="GO" id="GO:0031083">
    <property type="term" value="C:BLOC-1 complex"/>
    <property type="evidence" value="ECO:0007669"/>
    <property type="project" value="TreeGrafter"/>
</dbReference>
<dbReference type="PANTHER" id="PTHR46479">
    <property type="entry name" value="BIOGENESIS OF LYSOSOME-RELATED ORGANELLES COMPLEX 1 SUBUNIT 2"/>
    <property type="match status" value="1"/>
</dbReference>
<evidence type="ECO:0008006" key="4">
    <source>
        <dbReference type="Google" id="ProtNLM"/>
    </source>
</evidence>
<keyword evidence="3" id="KW-1185">Reference proteome</keyword>
<dbReference type="GO" id="GO:0043015">
    <property type="term" value="F:gamma-tubulin binding"/>
    <property type="evidence" value="ECO:0007669"/>
    <property type="project" value="TreeGrafter"/>
</dbReference>
<dbReference type="Proteomes" id="UP001211907">
    <property type="component" value="Unassembled WGS sequence"/>
</dbReference>
<dbReference type="PANTHER" id="PTHR46479:SF1">
    <property type="entry name" value="BIOGENESIS OF LYSOSOME-RELATED ORGANELLES COMPLEX 1 SUBUNIT 2"/>
    <property type="match status" value="1"/>
</dbReference>
<dbReference type="GO" id="GO:0032418">
    <property type="term" value="P:lysosome localization"/>
    <property type="evidence" value="ECO:0007669"/>
    <property type="project" value="TreeGrafter"/>
</dbReference>
<dbReference type="GO" id="GO:0099078">
    <property type="term" value="C:BORC complex"/>
    <property type="evidence" value="ECO:0007669"/>
    <property type="project" value="TreeGrafter"/>
</dbReference>
<evidence type="ECO:0000256" key="1">
    <source>
        <dbReference type="ARBA" id="ARBA00008468"/>
    </source>
</evidence>
<dbReference type="EMBL" id="JADGJH010000602">
    <property type="protein sequence ID" value="KAJ3125572.1"/>
    <property type="molecule type" value="Genomic_DNA"/>
</dbReference>
<name>A0AAD5T294_9FUNG</name>
<accession>A0AAD5T294</accession>
<evidence type="ECO:0000313" key="3">
    <source>
        <dbReference type="Proteomes" id="UP001211907"/>
    </source>
</evidence>
<dbReference type="Pfam" id="PF10046">
    <property type="entry name" value="BLOC1_2"/>
    <property type="match status" value="1"/>
</dbReference>
<dbReference type="AlphaFoldDB" id="A0AAD5T294"/>
<comment type="similarity">
    <text evidence="1">Belongs to the BLOC1S2 family.</text>
</comment>
<sequence length="173" mass="18742">MNPKSPACDTVVTRETVVVGATTPATSLSGSAFNSNEISYTGADAGADAADNAKVLAESRDMLKEIADDAFRLVGRQLSEETLAGTAADYDTLEALNQAARDRYAEVVDTMAVDEEGHAQLQRLNERLESYQAHLLLLERSTAAVEAVAGELDEYTRFLEESVRRRLVYPGVK</sequence>
<dbReference type="InterPro" id="IPR019269">
    <property type="entry name" value="BLOC1_su2"/>
</dbReference>
<dbReference type="GO" id="GO:0000930">
    <property type="term" value="C:gamma-tubulin complex"/>
    <property type="evidence" value="ECO:0007669"/>
    <property type="project" value="TreeGrafter"/>
</dbReference>